<evidence type="ECO:0000256" key="1">
    <source>
        <dbReference type="SAM" id="SignalP"/>
    </source>
</evidence>
<evidence type="ECO:0008006" key="4">
    <source>
        <dbReference type="Google" id="ProtNLM"/>
    </source>
</evidence>
<dbReference type="SUPFAM" id="SSF82171">
    <property type="entry name" value="DPP6 N-terminal domain-like"/>
    <property type="match status" value="1"/>
</dbReference>
<dbReference type="InterPro" id="IPR015943">
    <property type="entry name" value="WD40/YVTN_repeat-like_dom_sf"/>
</dbReference>
<evidence type="ECO:0000313" key="3">
    <source>
        <dbReference type="Proteomes" id="UP000199029"/>
    </source>
</evidence>
<feature type="chain" id="PRO_5011722693" description="WD40-like Beta Propeller Repeat" evidence="1">
    <location>
        <begin position="23"/>
        <end position="439"/>
    </location>
</feature>
<organism evidence="2 3">
    <name type="scientific">Hymenobacter arizonensis</name>
    <name type="common">Siccationidurans arizonensis</name>
    <dbReference type="NCBI Taxonomy" id="1227077"/>
    <lineage>
        <taxon>Bacteria</taxon>
        <taxon>Pseudomonadati</taxon>
        <taxon>Bacteroidota</taxon>
        <taxon>Cytophagia</taxon>
        <taxon>Cytophagales</taxon>
        <taxon>Hymenobacteraceae</taxon>
        <taxon>Hymenobacter</taxon>
    </lineage>
</organism>
<keyword evidence="1" id="KW-0732">Signal</keyword>
<sequence>MILNHVKGLILAGLAVAAPALGQPVAPGVFPAFTGAATVPVVKVSTGRVIHRFFDTSPMSPSGRYLALFRFPEETRAPKPGEVGEVVLVDRQTGKERVVAQSRGWEMQMGANVQWGATDQDLYFNDVDPATWQAFAVRLNPLTGKSRRMGGTVFMVSNDGKYLASYNLVSSRYAQVGYGVVLPDANTPHNYGPVATDGLDVTSTATGVRKRIVSIRDIYEKSVPSLAIPNPNDFEYYCFQVKWNPQGTRLLTTIQWAPKGGGPRQRAVITMRPDGSDLRTAITPAQWGKGGHHINWTPDGERLSMNLNVDGQPGLEIITVRYDGTDLKTVFTPGSGHPSFSPVGPPLMVTDAYPGELGYTDGTVPIRLLNVASGQEEAIAKIYVSNADGELRIDPHPAWDRTGRYVIFNGFEGNTRGVYLADLAGKLITPPKKKAVTNQ</sequence>
<accession>A0A1I6BJT2</accession>
<dbReference type="Gene3D" id="2.130.10.10">
    <property type="entry name" value="YVTN repeat-like/Quinoprotein amine dehydrogenase"/>
    <property type="match status" value="1"/>
</dbReference>
<reference evidence="3" key="1">
    <citation type="submission" date="2016-10" db="EMBL/GenBank/DDBJ databases">
        <authorList>
            <person name="Varghese N."/>
            <person name="Submissions S."/>
        </authorList>
    </citation>
    <scope>NUCLEOTIDE SEQUENCE [LARGE SCALE GENOMIC DNA]</scope>
    <source>
        <strain evidence="3">OR362-8,ATCC BAA-1266,JCM 13504</strain>
    </source>
</reference>
<name>A0A1I6BJT2_HYMAR</name>
<dbReference type="EMBL" id="FOXS01000009">
    <property type="protein sequence ID" value="SFQ81057.1"/>
    <property type="molecule type" value="Genomic_DNA"/>
</dbReference>
<evidence type="ECO:0000313" key="2">
    <source>
        <dbReference type="EMBL" id="SFQ81057.1"/>
    </source>
</evidence>
<protein>
    <recommendedName>
        <fullName evidence="4">WD40-like Beta Propeller Repeat</fullName>
    </recommendedName>
</protein>
<feature type="signal peptide" evidence="1">
    <location>
        <begin position="1"/>
        <end position="22"/>
    </location>
</feature>
<proteinExistence type="predicted"/>
<dbReference type="Proteomes" id="UP000199029">
    <property type="component" value="Unassembled WGS sequence"/>
</dbReference>
<gene>
    <name evidence="2" type="ORF">SAMN04515668_4614</name>
</gene>
<dbReference type="AlphaFoldDB" id="A0A1I6BJT2"/>
<dbReference type="RefSeq" id="WP_177204865.1">
    <property type="nucleotide sequence ID" value="NZ_FOXS01000009.1"/>
</dbReference>
<keyword evidence="3" id="KW-1185">Reference proteome</keyword>
<dbReference type="STRING" id="1227077.SAMN04515668_4614"/>